<feature type="transmembrane region" description="Helical" evidence="1">
    <location>
        <begin position="7"/>
        <end position="27"/>
    </location>
</feature>
<dbReference type="AlphaFoldDB" id="A0A0W8E7N9"/>
<dbReference type="Pfam" id="PF16976">
    <property type="entry name" value="RcpC"/>
    <property type="match status" value="1"/>
</dbReference>
<evidence type="ECO:0000256" key="1">
    <source>
        <dbReference type="SAM" id="Phobius"/>
    </source>
</evidence>
<dbReference type="InterPro" id="IPR013974">
    <property type="entry name" value="SAF"/>
</dbReference>
<gene>
    <name evidence="3" type="ORF">ASZ90_017932</name>
</gene>
<dbReference type="SMART" id="SM00858">
    <property type="entry name" value="SAF"/>
    <property type="match status" value="1"/>
</dbReference>
<proteinExistence type="predicted"/>
<dbReference type="InterPro" id="IPR017592">
    <property type="entry name" value="Pilus_assmbl_Flp-typ_CpaB"/>
</dbReference>
<keyword evidence="1" id="KW-0472">Membrane</keyword>
<evidence type="ECO:0000313" key="3">
    <source>
        <dbReference type="EMBL" id="KUG04648.1"/>
    </source>
</evidence>
<protein>
    <submittedName>
        <fullName evidence="3">Flp pilus assembly protein rcpc/cpab</fullName>
    </submittedName>
</protein>
<reference evidence="3" key="1">
    <citation type="journal article" date="2015" name="Proc. Natl. Acad. Sci. U.S.A.">
        <title>Networks of energetic and metabolic interactions define dynamics in microbial communities.</title>
        <authorList>
            <person name="Embree M."/>
            <person name="Liu J.K."/>
            <person name="Al-Bassam M.M."/>
            <person name="Zengler K."/>
        </authorList>
    </citation>
    <scope>NUCLEOTIDE SEQUENCE</scope>
</reference>
<dbReference type="InterPro" id="IPR031571">
    <property type="entry name" value="RcpC_dom"/>
</dbReference>
<comment type="caution">
    <text evidence="3">The sequence shown here is derived from an EMBL/GenBank/DDBJ whole genome shotgun (WGS) entry which is preliminary data.</text>
</comment>
<dbReference type="EMBL" id="LNQE01001843">
    <property type="protein sequence ID" value="KUG04648.1"/>
    <property type="molecule type" value="Genomic_DNA"/>
</dbReference>
<name>A0A0W8E7N9_9ZZZZ</name>
<dbReference type="NCBIfam" id="TIGR03177">
    <property type="entry name" value="pilus_cpaB"/>
    <property type="match status" value="1"/>
</dbReference>
<feature type="domain" description="SAF" evidence="2">
    <location>
        <begin position="40"/>
        <end position="102"/>
    </location>
</feature>
<dbReference type="CDD" id="cd11614">
    <property type="entry name" value="SAF_CpaB_FlgA_like"/>
    <property type="match status" value="1"/>
</dbReference>
<organism evidence="3">
    <name type="scientific">hydrocarbon metagenome</name>
    <dbReference type="NCBI Taxonomy" id="938273"/>
    <lineage>
        <taxon>unclassified sequences</taxon>
        <taxon>metagenomes</taxon>
        <taxon>ecological metagenomes</taxon>
    </lineage>
</organism>
<dbReference type="Pfam" id="PF08666">
    <property type="entry name" value="SAF"/>
    <property type="match status" value="1"/>
</dbReference>
<accession>A0A0W8E7N9</accession>
<keyword evidence="1" id="KW-1133">Transmembrane helix</keyword>
<dbReference type="Gene3D" id="3.90.1210.10">
    <property type="entry name" value="Antifreeze-like/N-acetylneuraminic acid synthase C-terminal domain"/>
    <property type="match status" value="1"/>
</dbReference>
<keyword evidence="1" id="KW-0812">Transmembrane</keyword>
<sequence>MFKGVKKYWIISIGCGLVAAALFYVFLGQVEEQYRPDDLVTVVKAAQPIPADEVIKSEQLMTEEVPARYAHPNGVRDTSEAVGKISTGDIAAGEEIIKEKLVGEKEKVSRLAYSVPLNKRAVAIGVNETTAVSFNIQVGDHVDVIATIDVEIPGSTGGPTSTVIILQDIEVLSVGVKEAAADKENPGAVKTLTLAVTPEQARPLVLATERGVIRLMLRSPVDDSKYSLPAYKMNNLIQP</sequence>
<evidence type="ECO:0000259" key="2">
    <source>
        <dbReference type="SMART" id="SM00858"/>
    </source>
</evidence>